<reference evidence="7 8" key="1">
    <citation type="journal article" date="2015" name="Environ. Microbiol.">
        <title>Genome analyses suggest the presence of polyploidy and recent human-driven expansions in eight global populations of the honeybee pathogen Nosema ceranae.</title>
        <authorList>
            <person name="Pelin A."/>
            <person name="Selman M."/>
            <person name="Aris-Brosou S."/>
            <person name="Farinelli L."/>
            <person name="Corradi N."/>
        </authorList>
    </citation>
    <scope>NUCLEOTIDE SEQUENCE [LARGE SCALE GENOMIC DNA]</scope>
    <source>
        <strain evidence="7 8">PA08 1199</strain>
    </source>
</reference>
<dbReference type="Gene3D" id="3.40.1170.10">
    <property type="entry name" value="DNA repair protein MutS, domain I"/>
    <property type="match status" value="1"/>
</dbReference>
<proteinExistence type="inferred from homology"/>
<dbReference type="PANTHER" id="PTHR11361:SF148">
    <property type="entry name" value="DNA MISMATCH REPAIR PROTEIN MSH6"/>
    <property type="match status" value="1"/>
</dbReference>
<dbReference type="PROSITE" id="PS00486">
    <property type="entry name" value="DNA_MISMATCH_REPAIR_2"/>
    <property type="match status" value="1"/>
</dbReference>
<evidence type="ECO:0000256" key="2">
    <source>
        <dbReference type="ARBA" id="ARBA00022741"/>
    </source>
</evidence>
<dbReference type="PANTHER" id="PTHR11361">
    <property type="entry name" value="DNA MISMATCH REPAIR PROTEIN MUTS FAMILY MEMBER"/>
    <property type="match status" value="1"/>
</dbReference>
<dbReference type="VEuPathDB" id="MicrosporidiaDB:AAJ76_60001826"/>
<dbReference type="OrthoDB" id="10252754at2759"/>
<keyword evidence="8" id="KW-1185">Reference proteome</keyword>
<evidence type="ECO:0000259" key="6">
    <source>
        <dbReference type="PROSITE" id="PS00486"/>
    </source>
</evidence>
<dbReference type="GO" id="GO:0030983">
    <property type="term" value="F:mismatched DNA binding"/>
    <property type="evidence" value="ECO:0007669"/>
    <property type="project" value="InterPro"/>
</dbReference>
<dbReference type="Proteomes" id="UP000034350">
    <property type="component" value="Unassembled WGS sequence"/>
</dbReference>
<dbReference type="InterPro" id="IPR036187">
    <property type="entry name" value="DNA_mismatch_repair_MutS_sf"/>
</dbReference>
<dbReference type="InterPro" id="IPR000432">
    <property type="entry name" value="DNA_mismatch_repair_MutS_C"/>
</dbReference>
<dbReference type="SUPFAM" id="SSF48334">
    <property type="entry name" value="DNA repair protein MutS, domain III"/>
    <property type="match status" value="1"/>
</dbReference>
<dbReference type="Pfam" id="PF05192">
    <property type="entry name" value="MutS_III"/>
    <property type="match status" value="1"/>
</dbReference>
<dbReference type="InterPro" id="IPR007695">
    <property type="entry name" value="DNA_mismatch_repair_MutS-lik_N"/>
</dbReference>
<name>A0A0F9YUI3_9MICR</name>
<accession>A0A0F9YUI3</accession>
<keyword evidence="5" id="KW-0238">DNA-binding</keyword>
<dbReference type="SMART" id="SM00534">
    <property type="entry name" value="MUTSac"/>
    <property type="match status" value="1"/>
</dbReference>
<keyword evidence="2" id="KW-0547">Nucleotide-binding</keyword>
<keyword evidence="4" id="KW-0067">ATP-binding</keyword>
<dbReference type="EMBL" id="JPQZ01000006">
    <property type="protein sequence ID" value="KKO76117.1"/>
    <property type="molecule type" value="Genomic_DNA"/>
</dbReference>
<gene>
    <name evidence="7" type="ORF">AAJ76_60001826</name>
</gene>
<dbReference type="Pfam" id="PF00488">
    <property type="entry name" value="MutS_V"/>
    <property type="match status" value="1"/>
</dbReference>
<dbReference type="InterPro" id="IPR007696">
    <property type="entry name" value="DNA_mismatch_repair_MutS_core"/>
</dbReference>
<dbReference type="PIRSF" id="PIRSF037677">
    <property type="entry name" value="DNA_mis_repair_Msh6"/>
    <property type="match status" value="1"/>
</dbReference>
<dbReference type="VEuPathDB" id="MicrosporidiaDB:G9O61_00g018340"/>
<dbReference type="GeneID" id="36321033"/>
<evidence type="ECO:0000256" key="1">
    <source>
        <dbReference type="ARBA" id="ARBA00006271"/>
    </source>
</evidence>
<evidence type="ECO:0000313" key="8">
    <source>
        <dbReference type="Proteomes" id="UP000034350"/>
    </source>
</evidence>
<sequence length="920" mass="107022">MQKNNLEDIIKKNKNNLNGGSKKSNNCNNMLMTDSCENLLTTCSTQPDTINSSHSDLRERIYESPKKIHKSTLSFSDFQISKSSDIEDNSDIHNNTKIKDTRYEFLLNIRDKEGRHVDDADYDNTTLYISDHDFYKMTPFEKQFWEIKKDYWDTIVFFKKGKFYELYEKDADIASSLFNFRLTERVNMRMAGFPESSLDDWICKFLEAGFKVARVDQSENMIAKKIREKGAVKDKIIRRELKEVITQGTIYDNNHLKTPYAVYTLVIRENQICENANCTFSLHFSILLFDAATLQIFYKTFCDDSNYNNLKNICVKYIVKEYLSQKKYPFISNYVKPDDKIFNKNLEFLNESENICYGFLYNYMKYLNRENFLKNCRFFKFECLESIMILDSCSIINLDLLSDKHNKTLFNVINNCSTPFGQRKLQSWMLSPLSDGNSIRKRQCLINYFANINLSPIIDIFKSLGDFERLFSKLQSGHSKFRDLRTFMEKLNLVVKIYQIIELQICNKNGPAPNTIKINCFVDLYDHNNLSVSYAPLHDLKKFIQNYQLKYYINREEIEPGKENSEEIASLINRKEELHAKLEGYLNNVKSNLQCEDINYKNIGKEIYQLEVPKHIKVPDEFFIVSATKSFNRYYTLNLKNLITDYIELEEKIFQCHGSLFFQAVNCLLESESLFFNIISDLSTIDCLISLAIFNHSIKGCLPVEFNKIEVRGLGNPIYKEYVKNDYIEDQRILILTGSNMAGKSTFMRTFCLNTILFHMGCNVFASEFKCPVFDRLYSRMGASDNLVRGESTFMVELLETSNILRNATSKSLVIMDELGRGTSTKDGKSIAKAVLSYLQNINCRVFFSTHYQNLVSLNNGFSTGFMNICIKNNIVIFLYKLVNGICEDSNGIHVAKLAGVPEEILLQAEKYKQEFKSYK</sequence>
<keyword evidence="3" id="KW-0227">DNA damage</keyword>
<dbReference type="Gene3D" id="3.40.50.300">
    <property type="entry name" value="P-loop containing nucleotide triphosphate hydrolases"/>
    <property type="match status" value="1"/>
</dbReference>
<dbReference type="SUPFAM" id="SSF52540">
    <property type="entry name" value="P-loop containing nucleoside triphosphate hydrolases"/>
    <property type="match status" value="1"/>
</dbReference>
<dbReference type="GO" id="GO:0006298">
    <property type="term" value="P:mismatch repair"/>
    <property type="evidence" value="ECO:0007669"/>
    <property type="project" value="InterPro"/>
</dbReference>
<evidence type="ECO:0000256" key="4">
    <source>
        <dbReference type="ARBA" id="ARBA00022840"/>
    </source>
</evidence>
<dbReference type="Pfam" id="PF01624">
    <property type="entry name" value="MutS_I"/>
    <property type="match status" value="1"/>
</dbReference>
<evidence type="ECO:0000256" key="3">
    <source>
        <dbReference type="ARBA" id="ARBA00022763"/>
    </source>
</evidence>
<protein>
    <submittedName>
        <fullName evidence="7">Dna mismatch repair protein msh6</fullName>
    </submittedName>
</protein>
<comment type="caution">
    <text evidence="7">The sequence shown here is derived from an EMBL/GenBank/DDBJ whole genome shotgun (WGS) entry which is preliminary data.</text>
</comment>
<dbReference type="InterPro" id="IPR016151">
    <property type="entry name" value="DNA_mismatch_repair_MutS_N"/>
</dbReference>
<dbReference type="SUPFAM" id="SSF55271">
    <property type="entry name" value="DNA repair protein MutS, domain I"/>
    <property type="match status" value="1"/>
</dbReference>
<dbReference type="Pfam" id="PF05190">
    <property type="entry name" value="MutS_IV"/>
    <property type="match status" value="1"/>
</dbReference>
<dbReference type="SMART" id="SM00533">
    <property type="entry name" value="MUTSd"/>
    <property type="match status" value="1"/>
</dbReference>
<dbReference type="InterPro" id="IPR045076">
    <property type="entry name" value="MutS"/>
</dbReference>
<comment type="similarity">
    <text evidence="1">Belongs to the DNA mismatch repair MutS family.</text>
</comment>
<organism evidence="7 8">
    <name type="scientific">Vairimorpha ceranae</name>
    <dbReference type="NCBI Taxonomy" id="40302"/>
    <lineage>
        <taxon>Eukaryota</taxon>
        <taxon>Fungi</taxon>
        <taxon>Fungi incertae sedis</taxon>
        <taxon>Microsporidia</taxon>
        <taxon>Nosematidae</taxon>
        <taxon>Vairimorpha</taxon>
    </lineage>
</organism>
<evidence type="ECO:0000313" key="7">
    <source>
        <dbReference type="EMBL" id="KKO76117.1"/>
    </source>
</evidence>
<dbReference type="GO" id="GO:0140664">
    <property type="term" value="F:ATP-dependent DNA damage sensor activity"/>
    <property type="evidence" value="ECO:0007669"/>
    <property type="project" value="InterPro"/>
</dbReference>
<dbReference type="InterPro" id="IPR017261">
    <property type="entry name" value="DNA_mismatch_repair_MutS/MSH"/>
</dbReference>
<dbReference type="InterPro" id="IPR027417">
    <property type="entry name" value="P-loop_NTPase"/>
</dbReference>
<dbReference type="GO" id="GO:0005524">
    <property type="term" value="F:ATP binding"/>
    <property type="evidence" value="ECO:0007669"/>
    <property type="project" value="UniProtKB-KW"/>
</dbReference>
<dbReference type="RefSeq" id="XP_024331859.1">
    <property type="nucleotide sequence ID" value="XM_024476084.1"/>
</dbReference>
<dbReference type="VEuPathDB" id="MicrosporidiaDB:NCER_101770"/>
<dbReference type="AlphaFoldDB" id="A0A0F9YUI3"/>
<dbReference type="InterPro" id="IPR007861">
    <property type="entry name" value="DNA_mismatch_repair_MutS_clamp"/>
</dbReference>
<feature type="domain" description="DNA mismatch repair proteins mutS family" evidence="6">
    <location>
        <begin position="812"/>
        <end position="828"/>
    </location>
</feature>
<dbReference type="GO" id="GO:0032301">
    <property type="term" value="C:MutSalpha complex"/>
    <property type="evidence" value="ECO:0007669"/>
    <property type="project" value="TreeGrafter"/>
</dbReference>
<dbReference type="Gene3D" id="1.10.1420.10">
    <property type="match status" value="2"/>
</dbReference>
<evidence type="ECO:0000256" key="5">
    <source>
        <dbReference type="ARBA" id="ARBA00023125"/>
    </source>
</evidence>